<dbReference type="InterPro" id="IPR018247">
    <property type="entry name" value="EF_Hand_1_Ca_BS"/>
</dbReference>
<comment type="caution">
    <text evidence="3">The sequence shown here is derived from an EMBL/GenBank/DDBJ whole genome shotgun (WGS) entry which is preliminary data.</text>
</comment>
<dbReference type="PROSITE" id="PS00018">
    <property type="entry name" value="EF_HAND_1"/>
    <property type="match status" value="2"/>
</dbReference>
<feature type="chain" id="PRO_5029012511" description="EF-hand domain-containing protein" evidence="1">
    <location>
        <begin position="21"/>
        <end position="211"/>
    </location>
</feature>
<dbReference type="Pfam" id="PF13202">
    <property type="entry name" value="EF-hand_5"/>
    <property type="match status" value="1"/>
</dbReference>
<feature type="domain" description="EF-hand" evidence="2">
    <location>
        <begin position="118"/>
        <end position="133"/>
    </location>
</feature>
<sequence length="211" mass="23659">MQRFILTALAGLMTATAASAMEPQDLDINGDGFATIGEVRTIFPNFSSHDFRDVDLNKDRRLSSNELLSSETRATLGRYQNRMAIVHGLSDVDTDGDRFASRAELNAVYEGLLDSEWRDIDTNRDNRVSASELYAPLAQALVTRYEMGSRMLVTIMQVDTNDDFFVSFEELVQTYPGLSHSEFEMVDVNGDNRIASTEYYAPEAQAIFNVN</sequence>
<dbReference type="InterPro" id="IPR002048">
    <property type="entry name" value="EF_hand_dom"/>
</dbReference>
<dbReference type="RefSeq" id="WP_160762864.1">
    <property type="nucleotide sequence ID" value="NZ_WUPT01000001.1"/>
</dbReference>
<dbReference type="SUPFAM" id="SSF47473">
    <property type="entry name" value="EF-hand"/>
    <property type="match status" value="1"/>
</dbReference>
<dbReference type="Proteomes" id="UP000480350">
    <property type="component" value="Unassembled WGS sequence"/>
</dbReference>
<dbReference type="InterPro" id="IPR011992">
    <property type="entry name" value="EF-hand-dom_pair"/>
</dbReference>
<dbReference type="GO" id="GO:0005509">
    <property type="term" value="F:calcium ion binding"/>
    <property type="evidence" value="ECO:0007669"/>
    <property type="project" value="InterPro"/>
</dbReference>
<dbReference type="AlphaFoldDB" id="A0A7C9MVM8"/>
<protein>
    <recommendedName>
        <fullName evidence="2">EF-hand domain-containing protein</fullName>
    </recommendedName>
</protein>
<accession>A0A7C9MVM8</accession>
<evidence type="ECO:0000313" key="3">
    <source>
        <dbReference type="EMBL" id="MXQ06954.1"/>
    </source>
</evidence>
<dbReference type="Gene3D" id="1.10.238.10">
    <property type="entry name" value="EF-hand"/>
    <property type="match status" value="2"/>
</dbReference>
<keyword evidence="1" id="KW-0732">Signal</keyword>
<evidence type="ECO:0000256" key="1">
    <source>
        <dbReference type="SAM" id="SignalP"/>
    </source>
</evidence>
<proteinExistence type="predicted"/>
<gene>
    <name evidence="3" type="ORF">GQ651_03750</name>
</gene>
<reference evidence="3 4" key="2">
    <citation type="submission" date="2020-03" db="EMBL/GenBank/DDBJ databases">
        <title>Kangsaoukella pontilimi gen. nov., sp. nov., a new member of the family Rhodobacteraceae isolated from a tidal mudflat.</title>
        <authorList>
            <person name="Kim I.S."/>
        </authorList>
    </citation>
    <scope>NUCLEOTIDE SEQUENCE [LARGE SCALE GENOMIC DNA]</scope>
    <source>
        <strain evidence="3 4">GH1-50</strain>
    </source>
</reference>
<dbReference type="EMBL" id="WUPT01000001">
    <property type="protein sequence ID" value="MXQ06954.1"/>
    <property type="molecule type" value="Genomic_DNA"/>
</dbReference>
<organism evidence="3 4">
    <name type="scientific">Kangsaoukella pontilimi</name>
    <dbReference type="NCBI Taxonomy" id="2691042"/>
    <lineage>
        <taxon>Bacteria</taxon>
        <taxon>Pseudomonadati</taxon>
        <taxon>Pseudomonadota</taxon>
        <taxon>Alphaproteobacteria</taxon>
        <taxon>Rhodobacterales</taxon>
        <taxon>Paracoccaceae</taxon>
        <taxon>Kangsaoukella</taxon>
    </lineage>
</organism>
<feature type="signal peptide" evidence="1">
    <location>
        <begin position="1"/>
        <end position="20"/>
    </location>
</feature>
<name>A0A7C9MVM8_9RHOB</name>
<evidence type="ECO:0000313" key="4">
    <source>
        <dbReference type="Proteomes" id="UP000480350"/>
    </source>
</evidence>
<keyword evidence="4" id="KW-1185">Reference proteome</keyword>
<reference evidence="3 4" key="1">
    <citation type="submission" date="2019-12" db="EMBL/GenBank/DDBJ databases">
        <authorList>
            <person name="Lee S.D."/>
        </authorList>
    </citation>
    <scope>NUCLEOTIDE SEQUENCE [LARGE SCALE GENOMIC DNA]</scope>
    <source>
        <strain evidence="3 4">GH1-50</strain>
    </source>
</reference>
<evidence type="ECO:0000259" key="2">
    <source>
        <dbReference type="Pfam" id="PF13202"/>
    </source>
</evidence>